<accession>A0A3D8QR07</accession>
<keyword evidence="3" id="KW-0028">Amino-acid biosynthesis</keyword>
<evidence type="ECO:0000256" key="2">
    <source>
        <dbReference type="ARBA" id="ARBA00023002"/>
    </source>
</evidence>
<dbReference type="PANTHER" id="PTHR11133">
    <property type="entry name" value="SACCHAROPINE DEHYDROGENASE"/>
    <property type="match status" value="1"/>
</dbReference>
<evidence type="ECO:0000259" key="5">
    <source>
        <dbReference type="Pfam" id="PF03435"/>
    </source>
</evidence>
<dbReference type="InterPro" id="IPR032095">
    <property type="entry name" value="Sacchrp_dh-like_C"/>
</dbReference>
<dbReference type="Gene3D" id="3.40.50.720">
    <property type="entry name" value="NAD(P)-binding Rossmann-like Domain"/>
    <property type="match status" value="1"/>
</dbReference>
<dbReference type="GO" id="GO:0019878">
    <property type="term" value="P:lysine biosynthetic process via aminoadipic acid"/>
    <property type="evidence" value="ECO:0007669"/>
    <property type="project" value="TreeGrafter"/>
</dbReference>
<dbReference type="Pfam" id="PF03435">
    <property type="entry name" value="Sacchrp_dh_NADP"/>
    <property type="match status" value="1"/>
</dbReference>
<feature type="domain" description="Saccharopine dehydrogenase-like C-terminal" evidence="6">
    <location>
        <begin position="124"/>
        <end position="413"/>
    </location>
</feature>
<dbReference type="InterPro" id="IPR051168">
    <property type="entry name" value="AASS"/>
</dbReference>
<name>A0A3D8QR07_9HELO</name>
<evidence type="ECO:0000259" key="6">
    <source>
        <dbReference type="Pfam" id="PF16653"/>
    </source>
</evidence>
<evidence type="ECO:0000313" key="8">
    <source>
        <dbReference type="Proteomes" id="UP000256328"/>
    </source>
</evidence>
<dbReference type="Proteomes" id="UP000256328">
    <property type="component" value="Unassembled WGS sequence"/>
</dbReference>
<feature type="compositionally biased region" description="Polar residues" evidence="4">
    <location>
        <begin position="151"/>
        <end position="169"/>
    </location>
</feature>
<organism evidence="7 8">
    <name type="scientific">Coleophoma crateriformis</name>
    <dbReference type="NCBI Taxonomy" id="565419"/>
    <lineage>
        <taxon>Eukaryota</taxon>
        <taxon>Fungi</taxon>
        <taxon>Dikarya</taxon>
        <taxon>Ascomycota</taxon>
        <taxon>Pezizomycotina</taxon>
        <taxon>Leotiomycetes</taxon>
        <taxon>Helotiales</taxon>
        <taxon>Dermateaceae</taxon>
        <taxon>Coleophoma</taxon>
    </lineage>
</organism>
<keyword evidence="2" id="KW-0560">Oxidoreductase</keyword>
<evidence type="ECO:0000256" key="3">
    <source>
        <dbReference type="ARBA" id="ARBA00023154"/>
    </source>
</evidence>
<keyword evidence="1" id="KW-0521">NADP</keyword>
<dbReference type="GO" id="GO:0005737">
    <property type="term" value="C:cytoplasm"/>
    <property type="evidence" value="ECO:0007669"/>
    <property type="project" value="TreeGrafter"/>
</dbReference>
<dbReference type="OrthoDB" id="10059875at2759"/>
<dbReference type="Gene3D" id="1.10.1870.10">
    <property type="entry name" value="Domain 3, Saccharopine reductase"/>
    <property type="match status" value="1"/>
</dbReference>
<keyword evidence="8" id="KW-1185">Reference proteome</keyword>
<feature type="domain" description="Saccharopine dehydrogenase NADP binding" evidence="5">
    <location>
        <begin position="6"/>
        <end position="120"/>
    </location>
</feature>
<proteinExistence type="predicted"/>
<dbReference type="InterPro" id="IPR005097">
    <property type="entry name" value="Sacchrp_dh_NADP-bd"/>
</dbReference>
<protein>
    <submittedName>
        <fullName evidence="7">Saccharopine dehydrogenase-2</fullName>
    </submittedName>
</protein>
<dbReference type="FunFam" id="3.40.50.720:FF:000072">
    <property type="entry name" value="Saccharopine dehydrogenase [NADP(+), L-glutamate-forming]"/>
    <property type="match status" value="1"/>
</dbReference>
<gene>
    <name evidence="7" type="ORF">BP5796_10727</name>
</gene>
<comment type="caution">
    <text evidence="7">The sequence shown here is derived from an EMBL/GenBank/DDBJ whole genome shotgun (WGS) entry which is preliminary data.</text>
</comment>
<evidence type="ECO:0000256" key="1">
    <source>
        <dbReference type="ARBA" id="ARBA00022857"/>
    </source>
</evidence>
<dbReference type="AlphaFoldDB" id="A0A3D8QR07"/>
<dbReference type="Gene3D" id="3.30.360.10">
    <property type="entry name" value="Dihydrodipicolinate Reductase, domain 2"/>
    <property type="match status" value="1"/>
</dbReference>
<dbReference type="InterPro" id="IPR036291">
    <property type="entry name" value="NAD(P)-bd_dom_sf"/>
</dbReference>
<evidence type="ECO:0000256" key="4">
    <source>
        <dbReference type="SAM" id="MobiDB-lite"/>
    </source>
</evidence>
<dbReference type="PANTHER" id="PTHR11133:SF22">
    <property type="entry name" value="ALPHA-AMINOADIPIC SEMIALDEHYDE SYNTHASE, MITOCHONDRIAL"/>
    <property type="match status" value="1"/>
</dbReference>
<dbReference type="FunFam" id="1.10.1870.10:FF:000002">
    <property type="entry name" value="Saccharopine dehydrogenase Lys9"/>
    <property type="match status" value="1"/>
</dbReference>
<keyword evidence="3" id="KW-0457">Lysine biosynthesis</keyword>
<sequence length="491" mass="53547">MAPQKVLLLGSGFVARPTLDILSDAGIEVSVACRTLESAKKLSEGVKLAHPISLDVTDESALNAEVGKHDLVISLIPYTFHAAVIKSAIKEKKHVVTTSYVSPAMMELDQQCKDAGITVMNEIGLDPGIDHLYAVKTIEEVHKAGPKAERSSLSCHTVEDSQPQKTQATRMAVSDTSSAGPPVEAMLLALRNSASYYQGGKVANVAGPDLMAQAKPYHIYPGFAFVAYPNRDSTPYKERYNIPEAETIIRGTLRYAGFPEFVKVLVDMGFLSDEEQSFLKEKITWAEATQKILGASSSSEKDLLWAVSSKATFKSTEEKERLLAGLKWVGIFSSETIIPRGNPLDTLCATLEKKMQFEEGERDLVMLQHKFEIEHKDGKKETRTSTLCEYGAPVGSNGYSAMAKLVGVPCGVGKYPQFYNSSPRPIVILGVSTCIATLSTLNRKQHPVKQVLNGTISETGILAPMNSKINDPLITELKEKYGIFCVEKVIA</sequence>
<dbReference type="EMBL" id="PDLN01000016">
    <property type="protein sequence ID" value="RDW64225.1"/>
    <property type="molecule type" value="Genomic_DNA"/>
</dbReference>
<reference evidence="7 8" key="1">
    <citation type="journal article" date="2018" name="IMA Fungus">
        <title>IMA Genome-F 9: Draft genome sequence of Annulohypoxylon stygium, Aspergillus mulundensis, Berkeleyomyces basicola (syn. Thielaviopsis basicola), Ceratocystis smalleyi, two Cercospora beticola strains, Coleophoma cylindrospora, Fusarium fracticaudum, Phialophora cf. hyalina, and Morchella septimelata.</title>
        <authorList>
            <person name="Wingfield B.D."/>
            <person name="Bills G.F."/>
            <person name="Dong Y."/>
            <person name="Huang W."/>
            <person name="Nel W.J."/>
            <person name="Swalarsk-Parry B.S."/>
            <person name="Vaghefi N."/>
            <person name="Wilken P.M."/>
            <person name="An Z."/>
            <person name="de Beer Z.W."/>
            <person name="De Vos L."/>
            <person name="Chen L."/>
            <person name="Duong T.A."/>
            <person name="Gao Y."/>
            <person name="Hammerbacher A."/>
            <person name="Kikkert J.R."/>
            <person name="Li Y."/>
            <person name="Li H."/>
            <person name="Li K."/>
            <person name="Li Q."/>
            <person name="Liu X."/>
            <person name="Ma X."/>
            <person name="Naidoo K."/>
            <person name="Pethybridge S.J."/>
            <person name="Sun J."/>
            <person name="Steenkamp E.T."/>
            <person name="van der Nest M.A."/>
            <person name="van Wyk S."/>
            <person name="Wingfield M.J."/>
            <person name="Xiong C."/>
            <person name="Yue Q."/>
            <person name="Zhang X."/>
        </authorList>
    </citation>
    <scope>NUCLEOTIDE SEQUENCE [LARGE SCALE GENOMIC DNA]</scope>
    <source>
        <strain evidence="7 8">BP5796</strain>
    </source>
</reference>
<dbReference type="GO" id="GO:0004753">
    <property type="term" value="F:saccharopine dehydrogenase activity"/>
    <property type="evidence" value="ECO:0007669"/>
    <property type="project" value="TreeGrafter"/>
</dbReference>
<dbReference type="SUPFAM" id="SSF55347">
    <property type="entry name" value="Glyceraldehyde-3-phosphate dehydrogenase-like, C-terminal domain"/>
    <property type="match status" value="1"/>
</dbReference>
<dbReference type="SUPFAM" id="SSF51735">
    <property type="entry name" value="NAD(P)-binding Rossmann-fold domains"/>
    <property type="match status" value="1"/>
</dbReference>
<evidence type="ECO:0000313" key="7">
    <source>
        <dbReference type="EMBL" id="RDW64225.1"/>
    </source>
</evidence>
<dbReference type="Pfam" id="PF16653">
    <property type="entry name" value="Sacchrp_dh_C"/>
    <property type="match status" value="1"/>
</dbReference>
<feature type="region of interest" description="Disordered" evidence="4">
    <location>
        <begin position="148"/>
        <end position="169"/>
    </location>
</feature>